<dbReference type="Pfam" id="PF07738">
    <property type="entry name" value="Sad1_UNC"/>
    <property type="match status" value="1"/>
</dbReference>
<sequence>MNIKSKIHLDTSSILNVPLHSYDEFIFLVNNQEFKTSRLISDLLSPKICKNHLSDPTSNSFTINTRHKGNFSSILNLINFKQNVIPDTDLPFVIEVIELLENESIKIIDTEQPTTLTFDNVFQLIKEHQQYPIFYSKRILTEIDFISSHLFELPAEKEEELISLNQITIEKILRNPLLKIESEDQLISLINQMYTKDDSYSTLYEFVLFSCVSEGKIDEFLENFDYNDLTKEVWDSFSKGCKKGRKEEKVSDRYKQAKKEEKEVELLYENNHEFEGIINHLKKSNSDMEKCLTITSTQIENKDRHVKQAIDFEDKEHYFSADECENRWICFDFMESKVKLTHYTIRNYKTGNCHPRSWVIEGQNEGDNDKWDAIDQRNNEEEMKGRGITHTFAVQKPKEKAFRYIRMRATGADWDNRNYLCLNAIEFYGYFLNK</sequence>
<keyword evidence="3" id="KW-1185">Reference proteome</keyword>
<evidence type="ECO:0000313" key="2">
    <source>
        <dbReference type="EMBL" id="KAK8865141.1"/>
    </source>
</evidence>
<feature type="domain" description="SUN" evidence="1">
    <location>
        <begin position="323"/>
        <end position="429"/>
    </location>
</feature>
<proteinExistence type="predicted"/>
<accession>A0ABR2IN99</accession>
<evidence type="ECO:0000313" key="3">
    <source>
        <dbReference type="Proteomes" id="UP001470230"/>
    </source>
</evidence>
<organism evidence="2 3">
    <name type="scientific">Tritrichomonas musculus</name>
    <dbReference type="NCBI Taxonomy" id="1915356"/>
    <lineage>
        <taxon>Eukaryota</taxon>
        <taxon>Metamonada</taxon>
        <taxon>Parabasalia</taxon>
        <taxon>Tritrichomonadida</taxon>
        <taxon>Tritrichomonadidae</taxon>
        <taxon>Tritrichomonas</taxon>
    </lineage>
</organism>
<dbReference type="EMBL" id="JAPFFF010000016">
    <property type="protein sequence ID" value="KAK8865141.1"/>
    <property type="molecule type" value="Genomic_DNA"/>
</dbReference>
<protein>
    <recommendedName>
        <fullName evidence="1">SUN domain-containing protein</fullName>
    </recommendedName>
</protein>
<dbReference type="Proteomes" id="UP001470230">
    <property type="component" value="Unassembled WGS sequence"/>
</dbReference>
<evidence type="ECO:0000259" key="1">
    <source>
        <dbReference type="Pfam" id="PF07738"/>
    </source>
</evidence>
<gene>
    <name evidence="2" type="ORF">M9Y10_010675</name>
</gene>
<reference evidence="2 3" key="1">
    <citation type="submission" date="2024-04" db="EMBL/GenBank/DDBJ databases">
        <title>Tritrichomonas musculus Genome.</title>
        <authorList>
            <person name="Alves-Ferreira E."/>
            <person name="Grigg M."/>
            <person name="Lorenzi H."/>
            <person name="Galac M."/>
        </authorList>
    </citation>
    <scope>NUCLEOTIDE SEQUENCE [LARGE SCALE GENOMIC DNA]</scope>
    <source>
        <strain evidence="2 3">EAF2021</strain>
    </source>
</reference>
<dbReference type="InterPro" id="IPR012919">
    <property type="entry name" value="SUN_dom"/>
</dbReference>
<comment type="caution">
    <text evidence="2">The sequence shown here is derived from an EMBL/GenBank/DDBJ whole genome shotgun (WGS) entry which is preliminary data.</text>
</comment>
<dbReference type="Gene3D" id="2.60.120.260">
    <property type="entry name" value="Galactose-binding domain-like"/>
    <property type="match status" value="1"/>
</dbReference>
<name>A0ABR2IN99_9EUKA</name>